<reference evidence="2" key="1">
    <citation type="submission" date="2016-10" db="EMBL/GenBank/DDBJ databases">
        <authorList>
            <person name="Varghese N."/>
            <person name="Submissions S."/>
        </authorList>
    </citation>
    <scope>NUCLEOTIDE SEQUENCE [LARGE SCALE GENOMIC DNA]</scope>
    <source>
        <strain evidence="2">DSM 46732</strain>
    </source>
</reference>
<protein>
    <submittedName>
        <fullName evidence="1">Uncharacterized protein</fullName>
    </submittedName>
</protein>
<evidence type="ECO:0000313" key="2">
    <source>
        <dbReference type="Proteomes" id="UP000199497"/>
    </source>
</evidence>
<dbReference type="EMBL" id="FNJR01000001">
    <property type="protein sequence ID" value="SDO91903.1"/>
    <property type="molecule type" value="Genomic_DNA"/>
</dbReference>
<accession>A0A1H0NGV2</accession>
<dbReference type="OrthoDB" id="4116093at2"/>
<organism evidence="1 2">
    <name type="scientific">Actinopolyspora xinjiangensis</name>
    <dbReference type="NCBI Taxonomy" id="405564"/>
    <lineage>
        <taxon>Bacteria</taxon>
        <taxon>Bacillati</taxon>
        <taxon>Actinomycetota</taxon>
        <taxon>Actinomycetes</taxon>
        <taxon>Actinopolysporales</taxon>
        <taxon>Actinopolysporaceae</taxon>
        <taxon>Actinopolyspora</taxon>
    </lineage>
</organism>
<sequence>MRSADVDQLIDSMRVHFGGHPFPIALESVRFDFEYVRQHGFEAFCRMADEYLSEVEHLTGEARTAFEIEPLGDGFPQFWLYELDMAST</sequence>
<evidence type="ECO:0000313" key="1">
    <source>
        <dbReference type="EMBL" id="SDO91903.1"/>
    </source>
</evidence>
<dbReference type="Proteomes" id="UP000199497">
    <property type="component" value="Unassembled WGS sequence"/>
</dbReference>
<keyword evidence="2" id="KW-1185">Reference proteome</keyword>
<proteinExistence type="predicted"/>
<gene>
    <name evidence="1" type="ORF">SAMN04487905_101125</name>
</gene>
<name>A0A1H0NGV2_9ACTN</name>
<dbReference type="AlphaFoldDB" id="A0A1H0NGV2"/>